<evidence type="ECO:0000313" key="1">
    <source>
        <dbReference type="EMBL" id="MCW0342558.1"/>
    </source>
</evidence>
<organism evidence="1 2">
    <name type="scientific">Pantoea ananas</name>
    <name type="common">Erwinia uredovora</name>
    <dbReference type="NCBI Taxonomy" id="553"/>
    <lineage>
        <taxon>Bacteria</taxon>
        <taxon>Pseudomonadati</taxon>
        <taxon>Pseudomonadota</taxon>
        <taxon>Gammaproteobacteria</taxon>
        <taxon>Enterobacterales</taxon>
        <taxon>Erwiniaceae</taxon>
        <taxon>Pantoea</taxon>
    </lineage>
</organism>
<proteinExistence type="predicted"/>
<evidence type="ECO:0000313" key="2">
    <source>
        <dbReference type="Proteomes" id="UP001208888"/>
    </source>
</evidence>
<dbReference type="Proteomes" id="UP001208888">
    <property type="component" value="Unassembled WGS sequence"/>
</dbReference>
<dbReference type="EMBL" id="JANFVX010000002">
    <property type="protein sequence ID" value="MCW0342558.1"/>
    <property type="molecule type" value="Genomic_DNA"/>
</dbReference>
<protein>
    <submittedName>
        <fullName evidence="1">Uncharacterized protein</fullName>
    </submittedName>
</protein>
<sequence>MLLGHAQRTAALAAPGFALPSGQKAVLSIPNARAAFTSGRIKTHKADKRFHMLFMPGDFNDSKGYPELVV</sequence>
<gene>
    <name evidence="1" type="ORF">NB703_000651</name>
</gene>
<dbReference type="RefSeq" id="WP_028725166.1">
    <property type="nucleotide sequence ID" value="NZ_JANFVX010000002.1"/>
</dbReference>
<name>A0AAJ1CW50_PANAN</name>
<comment type="caution">
    <text evidence="1">The sequence shown here is derived from an EMBL/GenBank/DDBJ whole genome shotgun (WGS) entry which is preliminary data.</text>
</comment>
<dbReference type="AlphaFoldDB" id="A0AAJ1CW50"/>
<reference evidence="1" key="1">
    <citation type="submission" date="2022-06" db="EMBL/GenBank/DDBJ databases">
        <title>Dynamics of rice microbiomes reveals core vertical transmitted seed endophytes.</title>
        <authorList>
            <person name="Liao K."/>
            <person name="Zhang X."/>
        </authorList>
    </citation>
    <scope>NUCLEOTIDE SEQUENCE</scope>
    <source>
        <strain evidence="1">JT1-17</strain>
    </source>
</reference>
<accession>A0AAJ1CW50</accession>